<evidence type="ECO:0000256" key="3">
    <source>
        <dbReference type="ARBA" id="ARBA00012438"/>
    </source>
</evidence>
<dbReference type="Pfam" id="PF00512">
    <property type="entry name" value="HisKA"/>
    <property type="match status" value="1"/>
</dbReference>
<proteinExistence type="predicted"/>
<keyword evidence="14" id="KW-1185">Reference proteome</keyword>
<keyword evidence="9" id="KW-0902">Two-component regulatory system</keyword>
<evidence type="ECO:0000256" key="9">
    <source>
        <dbReference type="ARBA" id="ARBA00023012"/>
    </source>
</evidence>
<evidence type="ECO:0000256" key="4">
    <source>
        <dbReference type="ARBA" id="ARBA00022553"/>
    </source>
</evidence>
<dbReference type="InterPro" id="IPR004358">
    <property type="entry name" value="Sig_transdc_His_kin-like_C"/>
</dbReference>
<keyword evidence="8 11" id="KW-1133">Transmembrane helix</keyword>
<dbReference type="SMART" id="SM00387">
    <property type="entry name" value="HATPase_c"/>
    <property type="match status" value="1"/>
</dbReference>
<evidence type="ECO:0000313" key="14">
    <source>
        <dbReference type="Proteomes" id="UP000004088"/>
    </source>
</evidence>
<evidence type="ECO:0000313" key="13">
    <source>
        <dbReference type="EMBL" id="EGC16243.1"/>
    </source>
</evidence>
<dbReference type="SUPFAM" id="SSF55874">
    <property type="entry name" value="ATPase domain of HSP90 chaperone/DNA topoisomerase II/histidine kinase"/>
    <property type="match status" value="1"/>
</dbReference>
<accession>F0F2L7</accession>
<keyword evidence="6 11" id="KW-0812">Transmembrane</keyword>
<comment type="catalytic activity">
    <reaction evidence="1">
        <text>ATP + protein L-histidine = ADP + protein N-phospho-L-histidine.</text>
        <dbReference type="EC" id="2.7.13.3"/>
    </reaction>
</comment>
<gene>
    <name evidence="13" type="ORF">HMPREF9098_2352</name>
</gene>
<dbReference type="SMART" id="SM00388">
    <property type="entry name" value="HisKA"/>
    <property type="match status" value="1"/>
</dbReference>
<dbReference type="InterPro" id="IPR005467">
    <property type="entry name" value="His_kinase_dom"/>
</dbReference>
<dbReference type="SUPFAM" id="SSF47384">
    <property type="entry name" value="Homodimeric domain of signal transducing histidine kinase"/>
    <property type="match status" value="1"/>
</dbReference>
<feature type="domain" description="Histidine kinase" evidence="12">
    <location>
        <begin position="229"/>
        <end position="439"/>
    </location>
</feature>
<feature type="transmembrane region" description="Helical" evidence="11">
    <location>
        <begin position="150"/>
        <end position="168"/>
    </location>
</feature>
<evidence type="ECO:0000256" key="8">
    <source>
        <dbReference type="ARBA" id="ARBA00022989"/>
    </source>
</evidence>
<feature type="transmembrane region" description="Helical" evidence="11">
    <location>
        <begin position="21"/>
        <end position="44"/>
    </location>
</feature>
<dbReference type="GO" id="GO:0005886">
    <property type="term" value="C:plasma membrane"/>
    <property type="evidence" value="ECO:0007669"/>
    <property type="project" value="TreeGrafter"/>
</dbReference>
<keyword evidence="7 13" id="KW-0418">Kinase</keyword>
<dbReference type="PRINTS" id="PR00344">
    <property type="entry name" value="BCTRLSENSOR"/>
</dbReference>
<dbReference type="CDD" id="cd00075">
    <property type="entry name" value="HATPase"/>
    <property type="match status" value="1"/>
</dbReference>
<evidence type="ECO:0000256" key="2">
    <source>
        <dbReference type="ARBA" id="ARBA00004141"/>
    </source>
</evidence>
<name>F0F2L7_9NEIS</name>
<evidence type="ECO:0000256" key="10">
    <source>
        <dbReference type="ARBA" id="ARBA00023136"/>
    </source>
</evidence>
<evidence type="ECO:0000256" key="5">
    <source>
        <dbReference type="ARBA" id="ARBA00022679"/>
    </source>
</evidence>
<evidence type="ECO:0000256" key="11">
    <source>
        <dbReference type="SAM" id="Phobius"/>
    </source>
</evidence>
<evidence type="ECO:0000259" key="12">
    <source>
        <dbReference type="PROSITE" id="PS50109"/>
    </source>
</evidence>
<dbReference type="InterPro" id="IPR003661">
    <property type="entry name" value="HisK_dim/P_dom"/>
</dbReference>
<dbReference type="Gene3D" id="1.10.287.130">
    <property type="match status" value="1"/>
</dbReference>
<sequence>MKQAFETVSGAVQSIRHSIQWKLGVGFTLASALLAAIAGATVFYDTYHETHELQDDLLQQVASYVPHSGAWKQAADSENDARIFVYSSRNPPNSSIALFLQQKSEGFYNLTDDDEPFRAYVHETEAGKILVMQETEYREDLASRSAWTSVWPILLFLPLMLLLIVWVVRKNMRPIHRLSQAVSQRTEQDLTPLPTQNIPSEVMGFVSAINLLLDKAGRFMQQQKRFIADASHELRSPMTALSLQVENLQQLPLSDEAKAQVAQIQQGIQRNRHLLEQLLSLARLQNTSGAERHWVDVNAVFRQVIEAVLPLAADKDIGVVSSSNVEVMGEEMDFYLLIKTLVDNAVSYTPAGSQIDLSAEETENAWLIHVEDNGCGISAAERERVLEPFYRILGTRQQGSGLGLSIAQEIVRKYRGSLQLCDSRHFEHGLWVRIELPKT</sequence>
<reference evidence="13 14" key="1">
    <citation type="submission" date="2011-01" db="EMBL/GenBank/DDBJ databases">
        <authorList>
            <person name="Muzny D."/>
            <person name="Qin X."/>
            <person name="Deng J."/>
            <person name="Jiang H."/>
            <person name="Liu Y."/>
            <person name="Qu J."/>
            <person name="Song X.-Z."/>
            <person name="Zhang L."/>
            <person name="Thornton R."/>
            <person name="Coyle M."/>
            <person name="Francisco L."/>
            <person name="Jackson L."/>
            <person name="Javaid M."/>
            <person name="Korchina V."/>
            <person name="Kovar C."/>
            <person name="Mata R."/>
            <person name="Mathew T."/>
            <person name="Ngo R."/>
            <person name="Nguyen L."/>
            <person name="Nguyen N."/>
            <person name="Okwuonu G."/>
            <person name="Ongeri F."/>
            <person name="Pham C."/>
            <person name="Simmons D."/>
            <person name="Wilczek-Boney K."/>
            <person name="Hale W."/>
            <person name="Jakkamsetti A."/>
            <person name="Pham P."/>
            <person name="Ruth R."/>
            <person name="San Lucas F."/>
            <person name="Warren J."/>
            <person name="Zhang J."/>
            <person name="Zhao Z."/>
            <person name="Zhou C."/>
            <person name="Zhu D."/>
            <person name="Lee S."/>
            <person name="Bess C."/>
            <person name="Blankenburg K."/>
            <person name="Forbes L."/>
            <person name="Fu Q."/>
            <person name="Gubbala S."/>
            <person name="Hirani K."/>
            <person name="Jayaseelan J.C."/>
            <person name="Lara F."/>
            <person name="Munidasa M."/>
            <person name="Palculict T."/>
            <person name="Patil S."/>
            <person name="Pu L.-L."/>
            <person name="Saada N."/>
            <person name="Tang L."/>
            <person name="Weissenberger G."/>
            <person name="Zhu Y."/>
            <person name="Hemphill L."/>
            <person name="Shang Y."/>
            <person name="Youmans B."/>
            <person name="Ayvaz T."/>
            <person name="Ross M."/>
            <person name="Santibanez J."/>
            <person name="Aqrawi P."/>
            <person name="Gross S."/>
            <person name="Joshi V."/>
            <person name="Fowler G."/>
            <person name="Nazareth L."/>
            <person name="Reid J."/>
            <person name="Worley K."/>
            <person name="Petrosino J."/>
            <person name="Highlander S."/>
            <person name="Gibbs R."/>
        </authorList>
    </citation>
    <scope>NUCLEOTIDE SEQUENCE [LARGE SCALE GENOMIC DNA]</scope>
    <source>
        <strain evidence="13 14">ATCC 33394</strain>
    </source>
</reference>
<dbReference type="InterPro" id="IPR050428">
    <property type="entry name" value="TCS_sensor_his_kinase"/>
</dbReference>
<dbReference type="PANTHER" id="PTHR45436">
    <property type="entry name" value="SENSOR HISTIDINE KINASE YKOH"/>
    <property type="match status" value="1"/>
</dbReference>
<dbReference type="Pfam" id="PF02518">
    <property type="entry name" value="HATPase_c"/>
    <property type="match status" value="1"/>
</dbReference>
<evidence type="ECO:0000256" key="6">
    <source>
        <dbReference type="ARBA" id="ARBA00022692"/>
    </source>
</evidence>
<dbReference type="CDD" id="cd00082">
    <property type="entry name" value="HisKA"/>
    <property type="match status" value="1"/>
</dbReference>
<organism evidence="13 14">
    <name type="scientific">Kingella denitrificans ATCC 33394</name>
    <dbReference type="NCBI Taxonomy" id="888741"/>
    <lineage>
        <taxon>Bacteria</taxon>
        <taxon>Pseudomonadati</taxon>
        <taxon>Pseudomonadota</taxon>
        <taxon>Betaproteobacteria</taxon>
        <taxon>Neisseriales</taxon>
        <taxon>Neisseriaceae</taxon>
        <taxon>Kingella</taxon>
    </lineage>
</organism>
<dbReference type="AlphaFoldDB" id="F0F2L7"/>
<dbReference type="Gene3D" id="1.20.5.1040">
    <property type="entry name" value="Sensor protein qsec"/>
    <property type="match status" value="1"/>
</dbReference>
<dbReference type="STRING" id="888741.HMPREF9098_2352"/>
<keyword evidence="10 11" id="KW-0472">Membrane</keyword>
<dbReference type="InterPro" id="IPR036097">
    <property type="entry name" value="HisK_dim/P_sf"/>
</dbReference>
<dbReference type="RefSeq" id="WP_003784588.1">
    <property type="nucleotide sequence ID" value="NZ_GL870929.1"/>
</dbReference>
<dbReference type="Gene3D" id="3.30.565.10">
    <property type="entry name" value="Histidine kinase-like ATPase, C-terminal domain"/>
    <property type="match status" value="1"/>
</dbReference>
<comment type="subcellular location">
    <subcellularLocation>
        <location evidence="2">Membrane</location>
        <topology evidence="2">Multi-pass membrane protein</topology>
    </subcellularLocation>
</comment>
<keyword evidence="5 13" id="KW-0808">Transferase</keyword>
<dbReference type="PANTHER" id="PTHR45436:SF15">
    <property type="entry name" value="SENSOR HISTIDINE KINASE CUSS"/>
    <property type="match status" value="1"/>
</dbReference>
<dbReference type="InterPro" id="IPR036890">
    <property type="entry name" value="HATPase_C_sf"/>
</dbReference>
<keyword evidence="4" id="KW-0597">Phosphoprotein</keyword>
<dbReference type="HOGENOM" id="CLU_000445_89_37_4"/>
<protein>
    <recommendedName>
        <fullName evidence="3">histidine kinase</fullName>
        <ecNumber evidence="3">2.7.13.3</ecNumber>
    </recommendedName>
</protein>
<dbReference type="PROSITE" id="PS50109">
    <property type="entry name" value="HIS_KIN"/>
    <property type="match status" value="1"/>
</dbReference>
<dbReference type="Proteomes" id="UP000004088">
    <property type="component" value="Unassembled WGS sequence"/>
</dbReference>
<evidence type="ECO:0000256" key="7">
    <source>
        <dbReference type="ARBA" id="ARBA00022777"/>
    </source>
</evidence>
<dbReference type="GO" id="GO:0000155">
    <property type="term" value="F:phosphorelay sensor kinase activity"/>
    <property type="evidence" value="ECO:0007669"/>
    <property type="project" value="InterPro"/>
</dbReference>
<comment type="caution">
    <text evidence="13">The sequence shown here is derived from an EMBL/GenBank/DDBJ whole genome shotgun (WGS) entry which is preliminary data.</text>
</comment>
<dbReference type="EC" id="2.7.13.3" evidence="3"/>
<evidence type="ECO:0000256" key="1">
    <source>
        <dbReference type="ARBA" id="ARBA00000085"/>
    </source>
</evidence>
<dbReference type="InterPro" id="IPR003594">
    <property type="entry name" value="HATPase_dom"/>
</dbReference>
<dbReference type="EMBL" id="AEWV01000044">
    <property type="protein sequence ID" value="EGC16243.1"/>
    <property type="molecule type" value="Genomic_DNA"/>
</dbReference>